<keyword evidence="3" id="KW-1185">Reference proteome</keyword>
<name>A0AAD5MLV4_PARTN</name>
<sequence>MKSNAFWGRRNSDWNKQGSERSEENGRLLGHREHCERKVDSKRMVVVKKTKNVQLCAHVFDSMLLPGSTYGSEPGRYATG</sequence>
<accession>A0AAD5MLV4</accession>
<evidence type="ECO:0000313" key="3">
    <source>
        <dbReference type="Proteomes" id="UP001196413"/>
    </source>
</evidence>
<dbReference type="EMBL" id="JAHQIW010001034">
    <property type="protein sequence ID" value="KAJ1351247.1"/>
    <property type="molecule type" value="Genomic_DNA"/>
</dbReference>
<dbReference type="AlphaFoldDB" id="A0AAD5MLV4"/>
<gene>
    <name evidence="2" type="ORF">KIN20_007223</name>
</gene>
<reference evidence="2" key="1">
    <citation type="submission" date="2021-06" db="EMBL/GenBank/DDBJ databases">
        <title>Parelaphostrongylus tenuis whole genome reference sequence.</title>
        <authorList>
            <person name="Garwood T.J."/>
            <person name="Larsen P.A."/>
            <person name="Fountain-Jones N.M."/>
            <person name="Garbe J.R."/>
            <person name="Macchietto M.G."/>
            <person name="Kania S.A."/>
            <person name="Gerhold R.W."/>
            <person name="Richards J.E."/>
            <person name="Wolf T.M."/>
        </authorList>
    </citation>
    <scope>NUCLEOTIDE SEQUENCE</scope>
    <source>
        <strain evidence="2">MNPRO001-30</strain>
        <tissue evidence="2">Meninges</tissue>
    </source>
</reference>
<protein>
    <submittedName>
        <fullName evidence="2">Uncharacterized protein</fullName>
    </submittedName>
</protein>
<feature type="compositionally biased region" description="Basic and acidic residues" evidence="1">
    <location>
        <begin position="10"/>
        <end position="29"/>
    </location>
</feature>
<dbReference type="Proteomes" id="UP001196413">
    <property type="component" value="Unassembled WGS sequence"/>
</dbReference>
<comment type="caution">
    <text evidence="2">The sequence shown here is derived from an EMBL/GenBank/DDBJ whole genome shotgun (WGS) entry which is preliminary data.</text>
</comment>
<evidence type="ECO:0000256" key="1">
    <source>
        <dbReference type="SAM" id="MobiDB-lite"/>
    </source>
</evidence>
<evidence type="ECO:0000313" key="2">
    <source>
        <dbReference type="EMBL" id="KAJ1351247.1"/>
    </source>
</evidence>
<feature type="region of interest" description="Disordered" evidence="1">
    <location>
        <begin position="1"/>
        <end position="29"/>
    </location>
</feature>
<organism evidence="2 3">
    <name type="scientific">Parelaphostrongylus tenuis</name>
    <name type="common">Meningeal worm</name>
    <dbReference type="NCBI Taxonomy" id="148309"/>
    <lineage>
        <taxon>Eukaryota</taxon>
        <taxon>Metazoa</taxon>
        <taxon>Ecdysozoa</taxon>
        <taxon>Nematoda</taxon>
        <taxon>Chromadorea</taxon>
        <taxon>Rhabditida</taxon>
        <taxon>Rhabditina</taxon>
        <taxon>Rhabditomorpha</taxon>
        <taxon>Strongyloidea</taxon>
        <taxon>Metastrongylidae</taxon>
        <taxon>Parelaphostrongylus</taxon>
    </lineage>
</organism>
<proteinExistence type="predicted"/>